<evidence type="ECO:0000259" key="2">
    <source>
        <dbReference type="Pfam" id="PF13193"/>
    </source>
</evidence>
<dbReference type="Pfam" id="PF00501">
    <property type="entry name" value="AMP-binding"/>
    <property type="match status" value="1"/>
</dbReference>
<evidence type="ECO:0000313" key="4">
    <source>
        <dbReference type="Proteomes" id="UP000238164"/>
    </source>
</evidence>
<organism evidence="3 4">
    <name type="scientific">Micropruina glycogenica</name>
    <dbReference type="NCBI Taxonomy" id="75385"/>
    <lineage>
        <taxon>Bacteria</taxon>
        <taxon>Bacillati</taxon>
        <taxon>Actinomycetota</taxon>
        <taxon>Actinomycetes</taxon>
        <taxon>Propionibacteriales</taxon>
        <taxon>Nocardioidaceae</taxon>
        <taxon>Micropruina</taxon>
    </lineage>
</organism>
<reference evidence="3 4" key="1">
    <citation type="submission" date="2018-02" db="EMBL/GenBank/DDBJ databases">
        <authorList>
            <person name="Cohen D.B."/>
            <person name="Kent A.D."/>
        </authorList>
    </citation>
    <scope>NUCLEOTIDE SEQUENCE [LARGE SCALE GENOMIC DNA]</scope>
    <source>
        <strain evidence="3">1</strain>
    </source>
</reference>
<dbReference type="GO" id="GO:0008756">
    <property type="term" value="F:o-succinylbenzoate-CoA ligase activity"/>
    <property type="evidence" value="ECO:0007669"/>
    <property type="project" value="UniProtKB-EC"/>
</dbReference>
<evidence type="ECO:0000259" key="1">
    <source>
        <dbReference type="Pfam" id="PF00501"/>
    </source>
</evidence>
<dbReference type="InterPro" id="IPR045851">
    <property type="entry name" value="AMP-bd_C_sf"/>
</dbReference>
<dbReference type="InterPro" id="IPR025110">
    <property type="entry name" value="AMP-bd_C"/>
</dbReference>
<dbReference type="EC" id="6.2.1.26" evidence="3"/>
<dbReference type="Gene3D" id="3.30.300.30">
    <property type="match status" value="1"/>
</dbReference>
<dbReference type="InterPro" id="IPR050237">
    <property type="entry name" value="ATP-dep_AMP-bd_enzyme"/>
</dbReference>
<feature type="domain" description="AMP-binding enzyme C-terminal" evidence="2">
    <location>
        <begin position="266"/>
        <end position="322"/>
    </location>
</feature>
<keyword evidence="4" id="KW-1185">Reference proteome</keyword>
<evidence type="ECO:0000313" key="3">
    <source>
        <dbReference type="EMBL" id="SPD85364.1"/>
    </source>
</evidence>
<protein>
    <submittedName>
        <fullName evidence="3">Putative 2-succinylbenzoate--CoA ligase</fullName>
        <ecNumber evidence="3">6.2.1.26</ecNumber>
    </submittedName>
</protein>
<dbReference type="Pfam" id="PF13193">
    <property type="entry name" value="AMP-binding_C"/>
    <property type="match status" value="1"/>
</dbReference>
<dbReference type="Proteomes" id="UP000238164">
    <property type="component" value="Chromosome 1"/>
</dbReference>
<dbReference type="PROSITE" id="PS00455">
    <property type="entry name" value="AMP_BINDING"/>
    <property type="match status" value="1"/>
</dbReference>
<dbReference type="KEGG" id="mgg:MPLG2_0328"/>
<accession>A0A2N9JDA9</accession>
<keyword evidence="3" id="KW-0436">Ligase</keyword>
<dbReference type="InterPro" id="IPR000873">
    <property type="entry name" value="AMP-dep_synth/lig_dom"/>
</dbReference>
<proteinExistence type="predicted"/>
<dbReference type="InterPro" id="IPR020845">
    <property type="entry name" value="AMP-binding_CS"/>
</dbReference>
<dbReference type="InterPro" id="IPR042099">
    <property type="entry name" value="ANL_N_sf"/>
</dbReference>
<name>A0A2N9JDA9_9ACTN</name>
<dbReference type="EMBL" id="LT985188">
    <property type="protein sequence ID" value="SPD85364.1"/>
    <property type="molecule type" value="Genomic_DNA"/>
</dbReference>
<dbReference type="PANTHER" id="PTHR43767">
    <property type="entry name" value="LONG-CHAIN-FATTY-ACID--COA LIGASE"/>
    <property type="match status" value="1"/>
</dbReference>
<sequence length="336" mass="34619">MAVAADVHGFPPAWQLDGPPLDDGVAVLVGTSGSTGDPKGVQLTADAIGAAVTATHDRLGGPGHWVCPLPLHYVAGVMTVARSALAGTRLSVVPTDLTSLPRHPGRNYASVVAAQLHRALDDRAITADLARFDAVLVGGSAIPPALLQRGRSAGVNLVATYGMAETCGGCVYDGLPLAGVQVAIDLADRIAITSPAVFSGYRLDPAATDAALTGRTLRTNDRGRWSGGRLQVLGRVDDVVITGGVNVDLAAAQRVADAAFGPARLALLAVPDERWGVRIVALTDAAIDVAECRARLADSLQPAAVPRDLRRVAGLPRTSTGKIDRTGLLRLWAEGG</sequence>
<feature type="domain" description="AMP-dependent synthetase/ligase" evidence="1">
    <location>
        <begin position="21"/>
        <end position="174"/>
    </location>
</feature>
<gene>
    <name evidence="3" type="primary">menE</name>
    <name evidence="3" type="ORF">MPLG2_0328</name>
</gene>
<dbReference type="PANTHER" id="PTHR43767:SF1">
    <property type="entry name" value="NONRIBOSOMAL PEPTIDE SYNTHASE PES1 (EUROFUNG)-RELATED"/>
    <property type="match status" value="1"/>
</dbReference>
<dbReference type="Gene3D" id="3.40.50.12780">
    <property type="entry name" value="N-terminal domain of ligase-like"/>
    <property type="match status" value="1"/>
</dbReference>
<dbReference type="SUPFAM" id="SSF56801">
    <property type="entry name" value="Acetyl-CoA synthetase-like"/>
    <property type="match status" value="1"/>
</dbReference>
<dbReference type="AlphaFoldDB" id="A0A2N9JDA9"/>